<gene>
    <name evidence="2" type="ordered locus">KKY_2240</name>
</gene>
<name>G4R6T5_PELHB</name>
<reference evidence="2 3" key="1">
    <citation type="journal article" date="2012" name="J. Bacteriol.">
        <title>Complete genome sequence of Pelagibacterium halotolerans B2T.</title>
        <authorList>
            <person name="Huo Y.Y."/>
            <person name="Cheng H."/>
            <person name="Han X.F."/>
            <person name="Jiang X.W."/>
            <person name="Sun C."/>
            <person name="Zhang X.Q."/>
            <person name="Zhu X.F."/>
            <person name="Liu Y.F."/>
            <person name="Li P.F."/>
            <person name="Ni P.X."/>
            <person name="Wu M."/>
        </authorList>
    </citation>
    <scope>NUCLEOTIDE SEQUENCE [LARGE SCALE GENOMIC DNA]</scope>
    <source>
        <strain evidence="3">DSM 22347 / JCM 15775 / CGMCC 1.7692 / B2</strain>
    </source>
</reference>
<dbReference type="NCBIfam" id="TIGR02246">
    <property type="entry name" value="SgcJ/EcaC family oxidoreductase"/>
    <property type="match status" value="1"/>
</dbReference>
<dbReference type="eggNOG" id="COG4319">
    <property type="taxonomic scope" value="Bacteria"/>
</dbReference>
<keyword evidence="3" id="KW-1185">Reference proteome</keyword>
<evidence type="ECO:0000259" key="1">
    <source>
        <dbReference type="Pfam" id="PF14534"/>
    </source>
</evidence>
<organism evidence="2 3">
    <name type="scientific">Pelagibacterium halotolerans (strain DSM 22347 / JCM 15775 / CGMCC 1.7692 / B2)</name>
    <dbReference type="NCBI Taxonomy" id="1082931"/>
    <lineage>
        <taxon>Bacteria</taxon>
        <taxon>Pseudomonadati</taxon>
        <taxon>Pseudomonadota</taxon>
        <taxon>Alphaproteobacteria</taxon>
        <taxon>Hyphomicrobiales</taxon>
        <taxon>Devosiaceae</taxon>
        <taxon>Pelagibacterium</taxon>
    </lineage>
</organism>
<dbReference type="EMBL" id="CP003075">
    <property type="protein sequence ID" value="AEQ52249.1"/>
    <property type="molecule type" value="Genomic_DNA"/>
</dbReference>
<dbReference type="InterPro" id="IPR027843">
    <property type="entry name" value="DUF4440"/>
</dbReference>
<dbReference type="KEGG" id="phl:KKY_2240"/>
<dbReference type="Gene3D" id="3.10.450.50">
    <property type="match status" value="1"/>
</dbReference>
<dbReference type="STRING" id="1082931.KKY_2240"/>
<dbReference type="InterPro" id="IPR032710">
    <property type="entry name" value="NTF2-like_dom_sf"/>
</dbReference>
<dbReference type="GO" id="GO:0016853">
    <property type="term" value="F:isomerase activity"/>
    <property type="evidence" value="ECO:0007669"/>
    <property type="project" value="UniProtKB-KW"/>
</dbReference>
<dbReference type="AlphaFoldDB" id="G4R6T5"/>
<protein>
    <submittedName>
        <fullName evidence="2">Ketosteroid isomerase-like protein</fullName>
    </submittedName>
</protein>
<dbReference type="Pfam" id="PF14534">
    <property type="entry name" value="DUF4440"/>
    <property type="match status" value="1"/>
</dbReference>
<dbReference type="InterPro" id="IPR011944">
    <property type="entry name" value="Steroid_delta5-4_isomerase"/>
</dbReference>
<dbReference type="SUPFAM" id="SSF54427">
    <property type="entry name" value="NTF2-like"/>
    <property type="match status" value="1"/>
</dbReference>
<accession>G4R6T5</accession>
<evidence type="ECO:0000313" key="3">
    <source>
        <dbReference type="Proteomes" id="UP000008850"/>
    </source>
</evidence>
<evidence type="ECO:0000313" key="2">
    <source>
        <dbReference type="EMBL" id="AEQ52249.1"/>
    </source>
</evidence>
<proteinExistence type="predicted"/>
<dbReference type="Proteomes" id="UP000008850">
    <property type="component" value="Chromosome"/>
</dbReference>
<dbReference type="HOGENOM" id="CLU_123208_0_0_5"/>
<keyword evidence="2" id="KW-0413">Isomerase</keyword>
<feature type="domain" description="DUF4440" evidence="1">
    <location>
        <begin position="7"/>
        <end position="116"/>
    </location>
</feature>
<dbReference type="RefSeq" id="WP_014131398.1">
    <property type="nucleotide sequence ID" value="NC_016078.1"/>
</dbReference>
<sequence>MTDEAQIRAVVRQWMDATIAGDAAAVLDLMADDVVFTVAGGEPFGKETFAALSQSNKTGMSIEGTNDIVELKVLGDWAFTRNRISLVVRTDGNPSMSRSGYTLTLFRKDADGKWRLARDANMVTADQPA</sequence>